<keyword evidence="4 7" id="KW-0472">Membrane</keyword>
<feature type="transmembrane region" description="Helical" evidence="7">
    <location>
        <begin position="38"/>
        <end position="61"/>
    </location>
</feature>
<comment type="subcellular location">
    <subcellularLocation>
        <location evidence="1">Membrane</location>
        <topology evidence="1">Multi-pass membrane protein</topology>
    </subcellularLocation>
</comment>
<dbReference type="PANTHER" id="PTHR43229">
    <property type="entry name" value="NODULATION PROTEIN J"/>
    <property type="match status" value="1"/>
</dbReference>
<evidence type="ECO:0000259" key="8">
    <source>
        <dbReference type="Pfam" id="PF01061"/>
    </source>
</evidence>
<feature type="transmembrane region" description="Helical" evidence="7">
    <location>
        <begin position="153"/>
        <end position="178"/>
    </location>
</feature>
<evidence type="ECO:0000256" key="1">
    <source>
        <dbReference type="ARBA" id="ARBA00004141"/>
    </source>
</evidence>
<dbReference type="PIRSF" id="PIRSF006648">
    <property type="entry name" value="DrrB"/>
    <property type="match status" value="1"/>
</dbReference>
<feature type="transmembrane region" description="Helical" evidence="7">
    <location>
        <begin position="240"/>
        <end position="261"/>
    </location>
</feature>
<evidence type="ECO:0000256" key="5">
    <source>
        <dbReference type="ARBA" id="ARBA00023251"/>
    </source>
</evidence>
<dbReference type="Pfam" id="PF01061">
    <property type="entry name" value="ABC2_membrane"/>
    <property type="match status" value="1"/>
</dbReference>
<evidence type="ECO:0000256" key="7">
    <source>
        <dbReference type="SAM" id="Phobius"/>
    </source>
</evidence>
<evidence type="ECO:0000256" key="2">
    <source>
        <dbReference type="ARBA" id="ARBA00022692"/>
    </source>
</evidence>
<keyword evidence="5" id="KW-0046">Antibiotic resistance</keyword>
<reference evidence="10" key="1">
    <citation type="journal article" date="2019" name="Int. J. Syst. Evol. Microbiol.">
        <title>The Global Catalogue of Microorganisms (GCM) 10K type strain sequencing project: providing services to taxonomists for standard genome sequencing and annotation.</title>
        <authorList>
            <consortium name="The Broad Institute Genomics Platform"/>
            <consortium name="The Broad Institute Genome Sequencing Center for Infectious Disease"/>
            <person name="Wu L."/>
            <person name="Ma J."/>
        </authorList>
    </citation>
    <scope>NUCLEOTIDE SEQUENCE [LARGE SCALE GENOMIC DNA]</scope>
    <source>
        <strain evidence="10">JCM 17809</strain>
    </source>
</reference>
<dbReference type="EMBL" id="BAABGM010000001">
    <property type="protein sequence ID" value="GAA4397794.1"/>
    <property type="molecule type" value="Genomic_DNA"/>
</dbReference>
<proteinExistence type="predicted"/>
<protein>
    <recommendedName>
        <fullName evidence="8">ABC-2 type transporter transmembrane domain-containing protein</fullName>
    </recommendedName>
</protein>
<dbReference type="InterPro" id="IPR000412">
    <property type="entry name" value="ABC_2_transport"/>
</dbReference>
<dbReference type="InterPro" id="IPR051784">
    <property type="entry name" value="Nod_factor_ABC_transporter"/>
</dbReference>
<feature type="region of interest" description="Disordered" evidence="6">
    <location>
        <begin position="1"/>
        <end position="20"/>
    </location>
</feature>
<sequence length="270" mass="28349">MTTPTTMSTTTAPAPPRSNPARIYVTESRHEFLKLVRVPIFAVSTIALPVLFYVLFGLAFGGDDAGAVDRPTYLMATYGTFGVIGAALFGFGVSVALERGQGWMRLKRVSPMPPQAYFVAKVAMSTTVSALIIGALFSLGATLGGVRMPASQWIGLGLVLLIGALPFSAMGLAFGYLVGPNSAPALLNLVYLPMAFASGLWIPIHQLPAFVQAIAPALPPYHFAQLSLGTIGAAEAGSPAVHAVALLAFAAFFLAVAVWGFRRDEGRTYG</sequence>
<dbReference type="InterPro" id="IPR013525">
    <property type="entry name" value="ABC2_TM"/>
</dbReference>
<feature type="domain" description="ABC-2 type transporter transmembrane" evidence="8">
    <location>
        <begin position="29"/>
        <end position="227"/>
    </location>
</feature>
<dbReference type="PANTHER" id="PTHR43229:SF2">
    <property type="entry name" value="NODULATION PROTEIN J"/>
    <property type="match status" value="1"/>
</dbReference>
<evidence type="ECO:0000256" key="3">
    <source>
        <dbReference type="ARBA" id="ARBA00022989"/>
    </source>
</evidence>
<keyword evidence="3 7" id="KW-1133">Transmembrane helix</keyword>
<feature type="transmembrane region" description="Helical" evidence="7">
    <location>
        <begin position="118"/>
        <end position="141"/>
    </location>
</feature>
<evidence type="ECO:0000313" key="10">
    <source>
        <dbReference type="Proteomes" id="UP001500945"/>
    </source>
</evidence>
<feature type="transmembrane region" description="Helical" evidence="7">
    <location>
        <begin position="185"/>
        <end position="204"/>
    </location>
</feature>
<evidence type="ECO:0000256" key="6">
    <source>
        <dbReference type="SAM" id="MobiDB-lite"/>
    </source>
</evidence>
<accession>A0ABP8JYS7</accession>
<evidence type="ECO:0000313" key="9">
    <source>
        <dbReference type="EMBL" id="GAA4397794.1"/>
    </source>
</evidence>
<evidence type="ECO:0000256" key="4">
    <source>
        <dbReference type="ARBA" id="ARBA00023136"/>
    </source>
</evidence>
<dbReference type="RefSeq" id="WP_345201538.1">
    <property type="nucleotide sequence ID" value="NZ_BAABGM010000001.1"/>
</dbReference>
<feature type="compositionally biased region" description="Low complexity" evidence="6">
    <location>
        <begin position="1"/>
        <end position="12"/>
    </location>
</feature>
<feature type="transmembrane region" description="Helical" evidence="7">
    <location>
        <begin position="73"/>
        <end position="97"/>
    </location>
</feature>
<name>A0ABP8JYS7_9MICO</name>
<keyword evidence="10" id="KW-1185">Reference proteome</keyword>
<comment type="caution">
    <text evidence="9">The sequence shown here is derived from an EMBL/GenBank/DDBJ whole genome shotgun (WGS) entry which is preliminary data.</text>
</comment>
<organism evidence="9 10">
    <name type="scientific">Fodinibacter luteus</name>
    <dbReference type="NCBI Taxonomy" id="552064"/>
    <lineage>
        <taxon>Bacteria</taxon>
        <taxon>Bacillati</taxon>
        <taxon>Actinomycetota</taxon>
        <taxon>Actinomycetes</taxon>
        <taxon>Micrococcales</taxon>
        <taxon>Intrasporangiaceae</taxon>
        <taxon>Fodinibacter (ex Wang et al. 2009)</taxon>
    </lineage>
</organism>
<dbReference type="Proteomes" id="UP001500945">
    <property type="component" value="Unassembled WGS sequence"/>
</dbReference>
<gene>
    <name evidence="9" type="ORF">GCM10023168_03140</name>
</gene>
<keyword evidence="2 7" id="KW-0812">Transmembrane</keyword>